<dbReference type="Pfam" id="PF02517">
    <property type="entry name" value="Rce1-like"/>
    <property type="match status" value="1"/>
</dbReference>
<keyword evidence="3" id="KW-0482">Metalloprotease</keyword>
<dbReference type="InterPro" id="IPR052710">
    <property type="entry name" value="CAAX_protease"/>
</dbReference>
<organism evidence="3 4">
    <name type="scientific">Leptospira semungkisensis</name>
    <dbReference type="NCBI Taxonomy" id="2484985"/>
    <lineage>
        <taxon>Bacteria</taxon>
        <taxon>Pseudomonadati</taxon>
        <taxon>Spirochaetota</taxon>
        <taxon>Spirochaetia</taxon>
        <taxon>Leptospirales</taxon>
        <taxon>Leptospiraceae</taxon>
        <taxon>Leptospira</taxon>
    </lineage>
</organism>
<feature type="domain" description="CAAX prenyl protease 2/Lysostaphin resistance protein A-like" evidence="2">
    <location>
        <begin position="129"/>
        <end position="214"/>
    </location>
</feature>
<dbReference type="PANTHER" id="PTHR36435:SF1">
    <property type="entry name" value="CAAX AMINO TERMINAL PROTEASE FAMILY PROTEIN"/>
    <property type="match status" value="1"/>
</dbReference>
<dbReference type="InterPro" id="IPR003675">
    <property type="entry name" value="Rce1/LyrA-like_dom"/>
</dbReference>
<dbReference type="OrthoDB" id="4177129at2"/>
<keyword evidence="1" id="KW-0472">Membrane</keyword>
<reference evidence="3" key="1">
    <citation type="journal article" date="2019" name="PLoS Negl. Trop. Dis.">
        <title>Revisiting the worldwide diversity of Leptospira species in the environment.</title>
        <authorList>
            <person name="Vincent A.T."/>
            <person name="Schiettekatte O."/>
            <person name="Bourhy P."/>
            <person name="Veyrier F.J."/>
            <person name="Picardeau M."/>
        </authorList>
    </citation>
    <scope>NUCLEOTIDE SEQUENCE [LARGE SCALE GENOMIC DNA]</scope>
    <source>
        <strain evidence="3">SSS9</strain>
    </source>
</reference>
<keyword evidence="4" id="KW-1185">Reference proteome</keyword>
<evidence type="ECO:0000259" key="2">
    <source>
        <dbReference type="Pfam" id="PF02517"/>
    </source>
</evidence>
<keyword evidence="1" id="KW-0812">Transmembrane</keyword>
<gene>
    <name evidence="3" type="ORF">EHO59_00195</name>
</gene>
<name>A0A4V3JCL5_9LEPT</name>
<accession>A0A4V3JCL5</accession>
<dbReference type="RefSeq" id="WP_135583598.1">
    <property type="nucleotide sequence ID" value="NZ_RQEP01000005.1"/>
</dbReference>
<dbReference type="AlphaFoldDB" id="A0A4V3JCL5"/>
<feature type="transmembrane region" description="Helical" evidence="1">
    <location>
        <begin position="182"/>
        <end position="199"/>
    </location>
</feature>
<dbReference type="GO" id="GO:0004175">
    <property type="term" value="F:endopeptidase activity"/>
    <property type="evidence" value="ECO:0007669"/>
    <property type="project" value="UniProtKB-ARBA"/>
</dbReference>
<feature type="transmembrane region" description="Helical" evidence="1">
    <location>
        <begin position="12"/>
        <end position="39"/>
    </location>
</feature>
<evidence type="ECO:0000313" key="4">
    <source>
        <dbReference type="Proteomes" id="UP000297453"/>
    </source>
</evidence>
<dbReference type="PANTHER" id="PTHR36435">
    <property type="entry name" value="SLR1288 PROTEIN"/>
    <property type="match status" value="1"/>
</dbReference>
<feature type="transmembrane region" description="Helical" evidence="1">
    <location>
        <begin position="206"/>
        <end position="225"/>
    </location>
</feature>
<dbReference type="GO" id="GO:0006508">
    <property type="term" value="P:proteolysis"/>
    <property type="evidence" value="ECO:0007669"/>
    <property type="project" value="UniProtKB-KW"/>
</dbReference>
<feature type="transmembrane region" description="Helical" evidence="1">
    <location>
        <begin position="245"/>
        <end position="266"/>
    </location>
</feature>
<feature type="transmembrane region" description="Helical" evidence="1">
    <location>
        <begin position="45"/>
        <end position="65"/>
    </location>
</feature>
<dbReference type="GO" id="GO:0080120">
    <property type="term" value="P:CAAX-box protein maturation"/>
    <property type="evidence" value="ECO:0007669"/>
    <property type="project" value="UniProtKB-ARBA"/>
</dbReference>
<feature type="transmembrane region" description="Helical" evidence="1">
    <location>
        <begin position="85"/>
        <end position="108"/>
    </location>
</feature>
<keyword evidence="1" id="KW-1133">Transmembrane helix</keyword>
<evidence type="ECO:0000313" key="3">
    <source>
        <dbReference type="EMBL" id="TGK06599.1"/>
    </source>
</evidence>
<keyword evidence="3" id="KW-0645">Protease</keyword>
<dbReference type="EMBL" id="RQEP01000005">
    <property type="protein sequence ID" value="TGK06599.1"/>
    <property type="molecule type" value="Genomic_DNA"/>
</dbReference>
<sequence length="281" mass="31722">MVLEERRKYFPGIVGAIPLLLLVIFFSLLVPFCISLFSIRLDQKILMGTTNSFAFGITIFIGFLLTKRKVSEVFRMDPPKLMESLSFIITAVGLSILLSEGDNLFSLVYPKPQWIIDAFSGLFDGENILQSFFLLSVVAPVTEELLFRGILLDGFLRNYSVRKAFLLSAILFGIIHLNPWQFVSASVIGVYLAWILYRTNSIFQTILVHGVFNGIPLVVLHVLKLEIIGYTTLTEFGKTQPLQPIWLDLLGLLITGFGLSLTLIFFQKRKNEKQAEISYAD</sequence>
<comment type="caution">
    <text evidence="3">The sequence shown here is derived from an EMBL/GenBank/DDBJ whole genome shotgun (WGS) entry which is preliminary data.</text>
</comment>
<dbReference type="Proteomes" id="UP000297453">
    <property type="component" value="Unassembled WGS sequence"/>
</dbReference>
<protein>
    <submittedName>
        <fullName evidence="3">CPBP family intramembrane metalloprotease</fullName>
    </submittedName>
</protein>
<keyword evidence="3" id="KW-0378">Hydrolase</keyword>
<proteinExistence type="predicted"/>
<dbReference type="GO" id="GO:0008237">
    <property type="term" value="F:metallopeptidase activity"/>
    <property type="evidence" value="ECO:0007669"/>
    <property type="project" value="UniProtKB-KW"/>
</dbReference>
<evidence type="ECO:0000256" key="1">
    <source>
        <dbReference type="SAM" id="Phobius"/>
    </source>
</evidence>